<sequence length="318" mass="34254">MSAMFSEPYEVINPAGTARGVLVCDHASNTIPAKLDGLGLEKKHLSDHIAWDIGAGWVTRQLSERLNMRGVVCGYSRLLIDCNRQLDDPSSIPPVSDGVPVPGNQHLTQQQRDDRVSGIFKPYHNAISATINQWFKDQGQDGVDSGGDAVVIAPTSPKPVIFSIHSMTPKLKVVGEHRPWEVSVLWHSDRSVADALLEYLCKREDEHGYCVGNNEPYSGKLIPGYTTPTHGLARGLPHVIIEIRNDKLQDEESAAYIVDLLAGAFEHAMDVCCCSGPKFDADGGADVGGDGKDTKVAGEAGTGADKKPLSACSQQVCD</sequence>
<reference evidence="2" key="1">
    <citation type="submission" date="2009-08" db="EMBL/GenBank/DDBJ databases">
        <title>Annotation of Salpingoeca rosetta.</title>
        <authorList>
            <consortium name="The Broad Institute Genome Sequencing Platform"/>
            <person name="Russ C."/>
            <person name="Cuomo C."/>
            <person name="Burger G."/>
            <person name="Gray M.W."/>
            <person name="Holland P.W.H."/>
            <person name="King N."/>
            <person name="Lang F.B.F."/>
            <person name="Roger A.J."/>
            <person name="Ruiz-Trillo I."/>
            <person name="Young S.K."/>
            <person name="Zeng Q."/>
            <person name="Gargeya S."/>
            <person name="Alvarado L."/>
            <person name="Berlin A."/>
            <person name="Chapman S.B."/>
            <person name="Chen Z."/>
            <person name="Freedman E."/>
            <person name="Gellesch M."/>
            <person name="Goldberg J."/>
            <person name="Griggs A."/>
            <person name="Gujja S."/>
            <person name="Heilman E."/>
            <person name="Heiman D."/>
            <person name="Howarth C."/>
            <person name="Mehta T."/>
            <person name="Neiman D."/>
            <person name="Pearson M."/>
            <person name="Roberts A."/>
            <person name="Saif S."/>
            <person name="Shea T."/>
            <person name="Shenoy N."/>
            <person name="Sisk P."/>
            <person name="Stolte C."/>
            <person name="Sykes S."/>
            <person name="White J."/>
            <person name="Yandava C."/>
            <person name="Haas B."/>
            <person name="Nusbaum C."/>
            <person name="Birren B."/>
        </authorList>
    </citation>
    <scope>NUCLEOTIDE SEQUENCE [LARGE SCALE GENOMIC DNA]</scope>
    <source>
        <strain evidence="2">ATCC 50818</strain>
    </source>
</reference>
<dbReference type="Proteomes" id="UP000007799">
    <property type="component" value="Unassembled WGS sequence"/>
</dbReference>
<dbReference type="SUPFAM" id="SSF53187">
    <property type="entry name" value="Zn-dependent exopeptidases"/>
    <property type="match status" value="1"/>
</dbReference>
<dbReference type="RefSeq" id="XP_004988668.1">
    <property type="nucleotide sequence ID" value="XM_004988611.1"/>
</dbReference>
<keyword evidence="3" id="KW-1185">Reference proteome</keyword>
<dbReference type="GO" id="GO:0016787">
    <property type="term" value="F:hydrolase activity"/>
    <property type="evidence" value="ECO:0007669"/>
    <property type="project" value="UniProtKB-KW"/>
</dbReference>
<dbReference type="eggNOG" id="ENOG502SCNI">
    <property type="taxonomic scope" value="Eukaryota"/>
</dbReference>
<keyword evidence="2" id="KW-0378">Hydrolase</keyword>
<evidence type="ECO:0000256" key="1">
    <source>
        <dbReference type="SAM" id="MobiDB-lite"/>
    </source>
</evidence>
<dbReference type="OrthoDB" id="10548697at2759"/>
<dbReference type="GeneID" id="16069204"/>
<evidence type="ECO:0000313" key="2">
    <source>
        <dbReference type="EMBL" id="EGD79719.1"/>
    </source>
</evidence>
<name>F2UQ51_SALR5</name>
<protein>
    <submittedName>
        <fullName evidence="2">N-formylglutamate amidohydrolase</fullName>
    </submittedName>
</protein>
<dbReference type="EMBL" id="GL832988">
    <property type="protein sequence ID" value="EGD79719.1"/>
    <property type="molecule type" value="Genomic_DNA"/>
</dbReference>
<dbReference type="Pfam" id="PF05013">
    <property type="entry name" value="FGase"/>
    <property type="match status" value="2"/>
</dbReference>
<dbReference type="KEGG" id="sre:PTSG_10703"/>
<dbReference type="Gene3D" id="3.40.630.40">
    <property type="entry name" value="Zn-dependent exopeptidases"/>
    <property type="match status" value="1"/>
</dbReference>
<dbReference type="InParanoid" id="F2UQ51"/>
<dbReference type="InterPro" id="IPR007709">
    <property type="entry name" value="N-FG_amidohydro"/>
</dbReference>
<feature type="region of interest" description="Disordered" evidence="1">
    <location>
        <begin position="285"/>
        <end position="318"/>
    </location>
</feature>
<accession>F2UQ51</accession>
<gene>
    <name evidence="2" type="ORF">PTSG_10703</name>
</gene>
<organism evidence="3">
    <name type="scientific">Salpingoeca rosetta (strain ATCC 50818 / BSB-021)</name>
    <dbReference type="NCBI Taxonomy" id="946362"/>
    <lineage>
        <taxon>Eukaryota</taxon>
        <taxon>Choanoflagellata</taxon>
        <taxon>Craspedida</taxon>
        <taxon>Salpingoecidae</taxon>
        <taxon>Salpingoeca</taxon>
    </lineage>
</organism>
<proteinExistence type="predicted"/>
<evidence type="ECO:0000313" key="3">
    <source>
        <dbReference type="Proteomes" id="UP000007799"/>
    </source>
</evidence>
<dbReference type="AlphaFoldDB" id="F2UQ51"/>